<dbReference type="SUPFAM" id="SSF52402">
    <property type="entry name" value="Adenine nucleotide alpha hydrolases-like"/>
    <property type="match status" value="1"/>
</dbReference>
<dbReference type="Proteomes" id="UP000255129">
    <property type="component" value="Unassembled WGS sequence"/>
</dbReference>
<dbReference type="PIRSF" id="PIRSF006276">
    <property type="entry name" value="UspA"/>
    <property type="match status" value="1"/>
</dbReference>
<comment type="subcellular location">
    <subcellularLocation>
        <location evidence="2">Cytoplasm</location>
    </subcellularLocation>
</comment>
<dbReference type="PRINTS" id="PR01438">
    <property type="entry name" value="UNVRSLSTRESS"/>
</dbReference>
<dbReference type="Gene3D" id="3.40.50.620">
    <property type="entry name" value="HUPs"/>
    <property type="match status" value="1"/>
</dbReference>
<proteinExistence type="inferred from homology"/>
<evidence type="ECO:0000256" key="1">
    <source>
        <dbReference type="ARBA" id="ARBA00008791"/>
    </source>
</evidence>
<dbReference type="Pfam" id="PF00582">
    <property type="entry name" value="Usp"/>
    <property type="match status" value="1"/>
</dbReference>
<organism evidence="4 5">
    <name type="scientific">Providencia rustigianii</name>
    <dbReference type="NCBI Taxonomy" id="158850"/>
    <lineage>
        <taxon>Bacteria</taxon>
        <taxon>Pseudomonadati</taxon>
        <taxon>Pseudomonadota</taxon>
        <taxon>Gammaproteobacteria</taxon>
        <taxon>Enterobacterales</taxon>
        <taxon>Morganellaceae</taxon>
        <taxon>Providencia</taxon>
    </lineage>
</organism>
<accession>A0A379G5G3</accession>
<dbReference type="RefSeq" id="WP_006814939.1">
    <property type="nucleotide sequence ID" value="NZ_AP018946.1"/>
</dbReference>
<dbReference type="InterPro" id="IPR014729">
    <property type="entry name" value="Rossmann-like_a/b/a_fold"/>
</dbReference>
<dbReference type="PANTHER" id="PTHR46268:SF6">
    <property type="entry name" value="UNIVERSAL STRESS PROTEIN UP12"/>
    <property type="match status" value="1"/>
</dbReference>
<evidence type="ECO:0000259" key="3">
    <source>
        <dbReference type="Pfam" id="PF00582"/>
    </source>
</evidence>
<sequence>MYKKILVPIDLLEDDLNEKIISHVESLAKLGTPEIHFLSVLPSVELFFGIEVAILPESHKNSAERAALAMKALEEVLKDIKIADKQINCKISIGSAKDEILDYAEEINADLIVVGSHHPSTSTYLLGSTASAIVRHAKTSVFVVR</sequence>
<keyword evidence="2" id="KW-0963">Cytoplasm</keyword>
<dbReference type="CDD" id="cd00293">
    <property type="entry name" value="USP-like"/>
    <property type="match status" value="1"/>
</dbReference>
<dbReference type="AlphaFoldDB" id="A0A379G5G3"/>
<gene>
    <name evidence="4" type="primary">uspF_2</name>
    <name evidence="4" type="ORF">NCTC12026_02705</name>
</gene>
<dbReference type="EMBL" id="UGUA01000002">
    <property type="protein sequence ID" value="SUC36284.1"/>
    <property type="molecule type" value="Genomic_DNA"/>
</dbReference>
<reference evidence="4 5" key="1">
    <citation type="submission" date="2018-06" db="EMBL/GenBank/DDBJ databases">
        <authorList>
            <consortium name="Pathogen Informatics"/>
            <person name="Doyle S."/>
        </authorList>
    </citation>
    <scope>NUCLEOTIDE SEQUENCE [LARGE SCALE GENOMIC DNA]</scope>
    <source>
        <strain evidence="4 5">NCTC12026</strain>
    </source>
</reference>
<comment type="similarity">
    <text evidence="1 2">Belongs to the universal stress protein A family.</text>
</comment>
<dbReference type="GeneID" id="93421928"/>
<name>A0A379G5G3_9GAMM</name>
<evidence type="ECO:0000256" key="2">
    <source>
        <dbReference type="PIRNR" id="PIRNR006276"/>
    </source>
</evidence>
<dbReference type="GO" id="GO:0005737">
    <property type="term" value="C:cytoplasm"/>
    <property type="evidence" value="ECO:0007669"/>
    <property type="project" value="UniProtKB-SubCell"/>
</dbReference>
<protein>
    <recommendedName>
        <fullName evidence="2">Universal stress protein</fullName>
    </recommendedName>
</protein>
<evidence type="ECO:0000313" key="5">
    <source>
        <dbReference type="Proteomes" id="UP000255129"/>
    </source>
</evidence>
<feature type="domain" description="UspA" evidence="3">
    <location>
        <begin position="1"/>
        <end position="145"/>
    </location>
</feature>
<dbReference type="PANTHER" id="PTHR46268">
    <property type="entry name" value="STRESS RESPONSE PROTEIN NHAX"/>
    <property type="match status" value="1"/>
</dbReference>
<dbReference type="OrthoDB" id="9792500at2"/>
<dbReference type="InterPro" id="IPR006015">
    <property type="entry name" value="Universal_stress_UspA"/>
</dbReference>
<evidence type="ECO:0000313" key="4">
    <source>
        <dbReference type="EMBL" id="SUC36284.1"/>
    </source>
</evidence>
<dbReference type="InterPro" id="IPR006016">
    <property type="entry name" value="UspA"/>
</dbReference>